<keyword evidence="2" id="KW-0812">Transmembrane</keyword>
<feature type="transmembrane region" description="Helical" evidence="2">
    <location>
        <begin position="275"/>
        <end position="295"/>
    </location>
</feature>
<evidence type="ECO:0000256" key="2">
    <source>
        <dbReference type="SAM" id="Phobius"/>
    </source>
</evidence>
<comment type="caution">
    <text evidence="4">The sequence shown here is derived from an EMBL/GenBank/DDBJ whole genome shotgun (WGS) entry which is preliminary data.</text>
</comment>
<feature type="transmembrane region" description="Helical" evidence="2">
    <location>
        <begin position="139"/>
        <end position="160"/>
    </location>
</feature>
<dbReference type="Proteomes" id="UP000664521">
    <property type="component" value="Unassembled WGS sequence"/>
</dbReference>
<keyword evidence="2" id="KW-1133">Transmembrane helix</keyword>
<reference evidence="4" key="1">
    <citation type="submission" date="2021-03" db="EMBL/GenBank/DDBJ databases">
        <authorList>
            <person name="Tagirdzhanova G."/>
        </authorList>
    </citation>
    <scope>NUCLEOTIDE SEQUENCE</scope>
</reference>
<feature type="region of interest" description="Disordered" evidence="1">
    <location>
        <begin position="339"/>
        <end position="443"/>
    </location>
</feature>
<dbReference type="AlphaFoldDB" id="A0A8H3J409"/>
<evidence type="ECO:0000259" key="3">
    <source>
        <dbReference type="Pfam" id="PF20684"/>
    </source>
</evidence>
<protein>
    <recommendedName>
        <fullName evidence="3">Rhodopsin domain-containing protein</fullName>
    </recommendedName>
</protein>
<feature type="transmembrane region" description="Helical" evidence="2">
    <location>
        <begin position="27"/>
        <end position="49"/>
    </location>
</feature>
<keyword evidence="5" id="KW-1185">Reference proteome</keyword>
<dbReference type="PANTHER" id="PTHR38794:SF3">
    <property type="entry name" value="INTEGRAL MEMBRANE PROTEIN"/>
    <property type="match status" value="1"/>
</dbReference>
<evidence type="ECO:0000256" key="1">
    <source>
        <dbReference type="SAM" id="MobiDB-lite"/>
    </source>
</evidence>
<proteinExistence type="predicted"/>
<keyword evidence="2" id="KW-0472">Membrane</keyword>
<gene>
    <name evidence="4" type="ORF">HETSPECPRED_002380</name>
</gene>
<feature type="transmembrane region" description="Helical" evidence="2">
    <location>
        <begin position="100"/>
        <end position="119"/>
    </location>
</feature>
<feature type="compositionally biased region" description="Basic and acidic residues" evidence="1">
    <location>
        <begin position="413"/>
        <end position="431"/>
    </location>
</feature>
<evidence type="ECO:0000313" key="5">
    <source>
        <dbReference type="Proteomes" id="UP000664521"/>
    </source>
</evidence>
<dbReference type="Pfam" id="PF20684">
    <property type="entry name" value="Fung_rhodopsin"/>
    <property type="match status" value="1"/>
</dbReference>
<feature type="transmembrane region" description="Helical" evidence="2">
    <location>
        <begin position="61"/>
        <end position="80"/>
    </location>
</feature>
<dbReference type="EMBL" id="CAJPDS010000151">
    <property type="protein sequence ID" value="CAF9940327.1"/>
    <property type="molecule type" value="Genomic_DNA"/>
</dbReference>
<dbReference type="OrthoDB" id="5358138at2759"/>
<dbReference type="PANTHER" id="PTHR38794">
    <property type="entry name" value="INTEGRAL MEMBRANE PROTEIN"/>
    <property type="match status" value="1"/>
</dbReference>
<name>A0A8H3J409_9LECA</name>
<organism evidence="4 5">
    <name type="scientific">Heterodermia speciosa</name>
    <dbReference type="NCBI Taxonomy" id="116794"/>
    <lineage>
        <taxon>Eukaryota</taxon>
        <taxon>Fungi</taxon>
        <taxon>Dikarya</taxon>
        <taxon>Ascomycota</taxon>
        <taxon>Pezizomycotina</taxon>
        <taxon>Lecanoromycetes</taxon>
        <taxon>OSLEUM clade</taxon>
        <taxon>Lecanoromycetidae</taxon>
        <taxon>Caliciales</taxon>
        <taxon>Physciaceae</taxon>
        <taxon>Heterodermia</taxon>
    </lineage>
</organism>
<feature type="transmembrane region" description="Helical" evidence="2">
    <location>
        <begin position="180"/>
        <end position="204"/>
    </location>
</feature>
<feature type="domain" description="Rhodopsin" evidence="3">
    <location>
        <begin position="45"/>
        <end position="306"/>
    </location>
</feature>
<dbReference type="InterPro" id="IPR049326">
    <property type="entry name" value="Rhodopsin_dom_fungi"/>
</dbReference>
<accession>A0A8H3J409</accession>
<sequence length="443" mass="48616">MREVITSTNLTAADAPLWNSPAHHGSVISIVTWILIIATVLAVIARVLTRYATINTLRWEDITAVFAMLTAIGQSVAVSISSTNGLGSHANSMNSEQIDVVQKALYASLLVYVVTLGFAKSSMCFHLYNLSPLQTSHRLSIVLGIIVGTWTVTAILVIAFQCKLPNPWSTSLSGKCIDLVAFWTYYGIVNIITDIAIIALPTMIVTRLQMKASRKAVIITCYCSRLSYVLPYFLLDPPMTHSAYSNILLHNVIIAQILQIVYYHTDVFQTQTSDLIYDLWIPTLLGQIIISFSLISSCFPYLKYLIDALETGMVRADGGNNRLTVVKLSSGGYYKAQGSSFRKGPFSSNSKSDGLGAASSASAWDRKKDASETAPEIEMQNLDAPSNKEADNTGRRGNRHGLQDGQFESMAYRGDDKDSQSSETHIIRKVEWSMTEENSGVAV</sequence>
<feature type="transmembrane region" description="Helical" evidence="2">
    <location>
        <begin position="216"/>
        <end position="235"/>
    </location>
</feature>
<evidence type="ECO:0000313" key="4">
    <source>
        <dbReference type="EMBL" id="CAF9940327.1"/>
    </source>
</evidence>